<keyword evidence="1" id="KW-0472">Membrane</keyword>
<evidence type="ECO:0000313" key="3">
    <source>
        <dbReference type="EMBL" id="ENZ84010.1"/>
    </source>
</evidence>
<keyword evidence="1" id="KW-1133">Transmembrane helix</keyword>
<evidence type="ECO:0000313" key="4">
    <source>
        <dbReference type="Proteomes" id="UP000013063"/>
    </source>
</evidence>
<keyword evidence="1" id="KW-0812">Transmembrane</keyword>
<gene>
    <name evidence="3" type="ORF">OR37_00518</name>
</gene>
<evidence type="ECO:0000256" key="1">
    <source>
        <dbReference type="SAM" id="Phobius"/>
    </source>
</evidence>
<accession>R0D6L9</accession>
<dbReference type="InterPro" id="IPR000045">
    <property type="entry name" value="Prepilin_IV_endopep_pep"/>
</dbReference>
<dbReference type="STRING" id="1292034.OR37_00518"/>
<feature type="transmembrane region" description="Helical" evidence="1">
    <location>
        <begin position="83"/>
        <end position="116"/>
    </location>
</feature>
<dbReference type="eggNOG" id="COG4960">
    <property type="taxonomic scope" value="Bacteria"/>
</dbReference>
<keyword evidence="4" id="KW-1185">Reference proteome</keyword>
<feature type="transmembrane region" description="Helical" evidence="1">
    <location>
        <begin position="28"/>
        <end position="47"/>
    </location>
</feature>
<feature type="transmembrane region" description="Helical" evidence="1">
    <location>
        <begin position="128"/>
        <end position="147"/>
    </location>
</feature>
<dbReference type="GO" id="GO:0016020">
    <property type="term" value="C:membrane"/>
    <property type="evidence" value="ECO:0007669"/>
    <property type="project" value="InterPro"/>
</dbReference>
<reference evidence="3 4" key="1">
    <citation type="journal article" date="2013" name="Genome Announc.">
        <title>Draft Genome Sequence for Caulobacter sp. Strain OR37, a Bacterium Tolerant to Heavy Metals.</title>
        <authorList>
            <person name="Utturkar S.M."/>
            <person name="Bollmann A."/>
            <person name="Brzoska R.M."/>
            <person name="Klingeman D.M."/>
            <person name="Epstein S.E."/>
            <person name="Palumbo A.V."/>
            <person name="Brown S.D."/>
        </authorList>
    </citation>
    <scope>NUCLEOTIDE SEQUENCE [LARGE SCALE GENOMIC DNA]</scope>
    <source>
        <strain evidence="3 4">OR37</strain>
    </source>
</reference>
<keyword evidence="3" id="KW-0645">Protease</keyword>
<dbReference type="Pfam" id="PF01478">
    <property type="entry name" value="Peptidase_A24"/>
    <property type="match status" value="1"/>
</dbReference>
<proteinExistence type="predicted"/>
<evidence type="ECO:0000259" key="2">
    <source>
        <dbReference type="Pfam" id="PF01478"/>
    </source>
</evidence>
<keyword evidence="3" id="KW-0378">Hydrolase</keyword>
<feature type="domain" description="Prepilin type IV endopeptidase peptidase" evidence="2">
    <location>
        <begin position="12"/>
        <end position="111"/>
    </location>
</feature>
<dbReference type="GO" id="GO:0004190">
    <property type="term" value="F:aspartic-type endopeptidase activity"/>
    <property type="evidence" value="ECO:0007669"/>
    <property type="project" value="InterPro"/>
</dbReference>
<dbReference type="GO" id="GO:0006508">
    <property type="term" value="P:proteolysis"/>
    <property type="evidence" value="ECO:0007669"/>
    <property type="project" value="UniProtKB-KW"/>
</dbReference>
<dbReference type="OrthoDB" id="5329005at2"/>
<dbReference type="PATRIC" id="fig|1292034.3.peg.516"/>
<feature type="transmembrane region" description="Helical" evidence="1">
    <location>
        <begin position="53"/>
        <end position="71"/>
    </location>
</feature>
<dbReference type="EMBL" id="APMP01000001">
    <property type="protein sequence ID" value="ENZ84010.1"/>
    <property type="molecule type" value="Genomic_DNA"/>
</dbReference>
<dbReference type="Proteomes" id="UP000013063">
    <property type="component" value="Unassembled WGS sequence"/>
</dbReference>
<sequence length="158" mass="16420">MIGVNRVIDATLVALLAGCIFSDVRRRIIPNGLCLAVALLGLIAGLIEDPAAVIYPVLGGALLIVGGLALHRKGVLGGGDVKLMAALAIWLTPIEMGRFVLCTMMAGGVVGAAYLLAGFARRLRDKTAPAASGVPYALAIVVGFYFLRPDRVLLLLQA</sequence>
<organism evidence="3 4">
    <name type="scientific">Caulobacter vibrioides OR37</name>
    <dbReference type="NCBI Taxonomy" id="1292034"/>
    <lineage>
        <taxon>Bacteria</taxon>
        <taxon>Pseudomonadati</taxon>
        <taxon>Pseudomonadota</taxon>
        <taxon>Alphaproteobacteria</taxon>
        <taxon>Caulobacterales</taxon>
        <taxon>Caulobacteraceae</taxon>
        <taxon>Caulobacter</taxon>
    </lineage>
</organism>
<dbReference type="AlphaFoldDB" id="R0D6L9"/>
<dbReference type="Gene3D" id="1.20.120.1220">
    <property type="match status" value="1"/>
</dbReference>
<protein>
    <submittedName>
        <fullName evidence="3">Flp pilus assembly protein, protease CpaA</fullName>
    </submittedName>
</protein>
<comment type="caution">
    <text evidence="3">The sequence shown here is derived from an EMBL/GenBank/DDBJ whole genome shotgun (WGS) entry which is preliminary data.</text>
</comment>
<name>R0D6L9_CAUVI</name>